<dbReference type="RefSeq" id="WP_223303908.1">
    <property type="nucleotide sequence ID" value="NZ_CP015249.1"/>
</dbReference>
<dbReference type="PATRIC" id="fig|1300342.3.peg.721"/>
<feature type="domain" description="EamA" evidence="2">
    <location>
        <begin position="18"/>
        <end position="140"/>
    </location>
</feature>
<evidence type="ECO:0000256" key="1">
    <source>
        <dbReference type="SAM" id="Phobius"/>
    </source>
</evidence>
<feature type="transmembrane region" description="Helical" evidence="1">
    <location>
        <begin position="70"/>
        <end position="87"/>
    </location>
</feature>
<evidence type="ECO:0000259" key="2">
    <source>
        <dbReference type="Pfam" id="PF00892"/>
    </source>
</evidence>
<dbReference type="GO" id="GO:0016020">
    <property type="term" value="C:membrane"/>
    <property type="evidence" value="ECO:0007669"/>
    <property type="project" value="InterPro"/>
</dbReference>
<feature type="transmembrane region" description="Helical" evidence="1">
    <location>
        <begin position="249"/>
        <end position="269"/>
    </location>
</feature>
<dbReference type="Pfam" id="PF00892">
    <property type="entry name" value="EamA"/>
    <property type="match status" value="2"/>
</dbReference>
<dbReference type="KEGG" id="dko:I596_734"/>
<reference evidence="3 4" key="1">
    <citation type="submission" date="2016-04" db="EMBL/GenBank/DDBJ databases">
        <title>Complete genome sequence of Dokdonella koreensis DS-123T.</title>
        <authorList>
            <person name="Kim J.F."/>
            <person name="Lee H."/>
            <person name="Kwak M.-J."/>
        </authorList>
    </citation>
    <scope>NUCLEOTIDE SEQUENCE [LARGE SCALE GENOMIC DNA]</scope>
    <source>
        <strain evidence="3 4">DS-123</strain>
    </source>
</reference>
<feature type="transmembrane region" description="Helical" evidence="1">
    <location>
        <begin position="218"/>
        <end position="237"/>
    </location>
</feature>
<dbReference type="AlphaFoldDB" id="A0A160DSB9"/>
<evidence type="ECO:0000313" key="3">
    <source>
        <dbReference type="EMBL" id="ANB16770.1"/>
    </source>
</evidence>
<dbReference type="EMBL" id="CP015249">
    <property type="protein sequence ID" value="ANB16770.1"/>
    <property type="molecule type" value="Genomic_DNA"/>
</dbReference>
<dbReference type="InterPro" id="IPR000620">
    <property type="entry name" value="EamA_dom"/>
</dbReference>
<dbReference type="Proteomes" id="UP000076830">
    <property type="component" value="Chromosome"/>
</dbReference>
<protein>
    <recommendedName>
        <fullName evidence="2">EamA domain-containing protein</fullName>
    </recommendedName>
</protein>
<dbReference type="SUPFAM" id="SSF103481">
    <property type="entry name" value="Multidrug resistance efflux transporter EmrE"/>
    <property type="match status" value="2"/>
</dbReference>
<proteinExistence type="predicted"/>
<sequence length="299" mass="31961">MTATPAVPRDAVWQMGAGAALISTTSIFVRLADVGPNVSAFYRMLFGAVMLLAGLLVLRQWRPVKLREAGWLLLPGVAFAVDLMLWHRSIHQVGPGLATLLGNFQVFLMALAGVLIYRERIGAAFAAGTALALVGLYLLVGLDWSRFGAEYRQGVVFGLLTGVAYAVYLLTTRHLQRSGQVTLAPAQLICVTSWICAGVLGTSMLANGESFAIPDLGSLGALLGLAFFGQVLGWILLVRAMPRLPASLVGLLLLLQPGLSFVFDVIVFARPTRGMDWLGVGLSLLGIFIGSWRPASPRT</sequence>
<keyword evidence="1" id="KW-0472">Membrane</keyword>
<feature type="transmembrane region" description="Helical" evidence="1">
    <location>
        <begin position="154"/>
        <end position="171"/>
    </location>
</feature>
<gene>
    <name evidence="3" type="ORF">I596_734</name>
</gene>
<dbReference type="PANTHER" id="PTHR22911">
    <property type="entry name" value="ACYL-MALONYL CONDENSING ENZYME-RELATED"/>
    <property type="match status" value="1"/>
</dbReference>
<feature type="transmembrane region" description="Helical" evidence="1">
    <location>
        <begin position="93"/>
        <end position="116"/>
    </location>
</feature>
<keyword evidence="1" id="KW-0812">Transmembrane</keyword>
<feature type="transmembrane region" description="Helical" evidence="1">
    <location>
        <begin position="183"/>
        <end position="206"/>
    </location>
</feature>
<dbReference type="InterPro" id="IPR037185">
    <property type="entry name" value="EmrE-like"/>
</dbReference>
<feature type="transmembrane region" description="Helical" evidence="1">
    <location>
        <begin position="41"/>
        <end position="58"/>
    </location>
</feature>
<feature type="domain" description="EamA" evidence="2">
    <location>
        <begin position="154"/>
        <end position="289"/>
    </location>
</feature>
<evidence type="ECO:0000313" key="4">
    <source>
        <dbReference type="Proteomes" id="UP000076830"/>
    </source>
</evidence>
<keyword evidence="1" id="KW-1133">Transmembrane helix</keyword>
<feature type="transmembrane region" description="Helical" evidence="1">
    <location>
        <begin position="123"/>
        <end position="142"/>
    </location>
</feature>
<accession>A0A160DSB9</accession>
<keyword evidence="4" id="KW-1185">Reference proteome</keyword>
<dbReference type="PANTHER" id="PTHR22911:SF102">
    <property type="entry name" value="MEMBRANE PROTEIN"/>
    <property type="match status" value="1"/>
</dbReference>
<organism evidence="3 4">
    <name type="scientific">Dokdonella koreensis DS-123</name>
    <dbReference type="NCBI Taxonomy" id="1300342"/>
    <lineage>
        <taxon>Bacteria</taxon>
        <taxon>Pseudomonadati</taxon>
        <taxon>Pseudomonadota</taxon>
        <taxon>Gammaproteobacteria</taxon>
        <taxon>Lysobacterales</taxon>
        <taxon>Rhodanobacteraceae</taxon>
        <taxon>Dokdonella</taxon>
    </lineage>
</organism>
<name>A0A160DSB9_9GAMM</name>
<feature type="transmembrane region" description="Helical" evidence="1">
    <location>
        <begin position="275"/>
        <end position="292"/>
    </location>
</feature>
<feature type="transmembrane region" description="Helical" evidence="1">
    <location>
        <begin position="12"/>
        <end position="29"/>
    </location>
</feature>
<dbReference type="STRING" id="1300342.I596_734"/>